<proteinExistence type="predicted"/>
<gene>
    <name evidence="1" type="ORF">PFISCL1PPCAC_2797</name>
</gene>
<feature type="non-terminal residue" evidence="1">
    <location>
        <position position="1"/>
    </location>
</feature>
<organism evidence="1 2">
    <name type="scientific">Pristionchus fissidentatus</name>
    <dbReference type="NCBI Taxonomy" id="1538716"/>
    <lineage>
        <taxon>Eukaryota</taxon>
        <taxon>Metazoa</taxon>
        <taxon>Ecdysozoa</taxon>
        <taxon>Nematoda</taxon>
        <taxon>Chromadorea</taxon>
        <taxon>Rhabditida</taxon>
        <taxon>Rhabditina</taxon>
        <taxon>Diplogasteromorpha</taxon>
        <taxon>Diplogasteroidea</taxon>
        <taxon>Neodiplogasteridae</taxon>
        <taxon>Pristionchus</taxon>
    </lineage>
</organism>
<dbReference type="EMBL" id="BTSY01000001">
    <property type="protein sequence ID" value="GMT11500.1"/>
    <property type="molecule type" value="Genomic_DNA"/>
</dbReference>
<dbReference type="Proteomes" id="UP001432322">
    <property type="component" value="Unassembled WGS sequence"/>
</dbReference>
<evidence type="ECO:0000313" key="1">
    <source>
        <dbReference type="EMBL" id="GMT11500.1"/>
    </source>
</evidence>
<feature type="non-terminal residue" evidence="1">
    <location>
        <position position="125"/>
    </location>
</feature>
<keyword evidence="2" id="KW-1185">Reference proteome</keyword>
<sequence length="125" mass="14019">EMDNVVTFTMGRHIFVLSKCGLLLDLRLIDTYSYKTQNVPMIGKHRILRRLLTNHILPISLVFEGKVYISRQDSHDVVVGMPVAEGFHFAQLEMTGTTSLEPAIFIFADTDGATPSIKQVKNQNG</sequence>
<accession>A0AAV5UZ12</accession>
<comment type="caution">
    <text evidence="1">The sequence shown here is derived from an EMBL/GenBank/DDBJ whole genome shotgun (WGS) entry which is preliminary data.</text>
</comment>
<dbReference type="AlphaFoldDB" id="A0AAV5UZ12"/>
<name>A0AAV5UZ12_9BILA</name>
<reference evidence="1" key="1">
    <citation type="submission" date="2023-10" db="EMBL/GenBank/DDBJ databases">
        <title>Genome assembly of Pristionchus species.</title>
        <authorList>
            <person name="Yoshida K."/>
            <person name="Sommer R.J."/>
        </authorList>
    </citation>
    <scope>NUCLEOTIDE SEQUENCE</scope>
    <source>
        <strain evidence="1">RS5133</strain>
    </source>
</reference>
<protein>
    <submittedName>
        <fullName evidence="1">Uncharacterized protein</fullName>
    </submittedName>
</protein>
<evidence type="ECO:0000313" key="2">
    <source>
        <dbReference type="Proteomes" id="UP001432322"/>
    </source>
</evidence>